<evidence type="ECO:0000313" key="5">
    <source>
        <dbReference type="Proteomes" id="UP000199331"/>
    </source>
</evidence>
<dbReference type="Pfam" id="PF01734">
    <property type="entry name" value="Patatin"/>
    <property type="match status" value="1"/>
</dbReference>
<dbReference type="Gene3D" id="3.40.1090.10">
    <property type="entry name" value="Cytosolic phospholipase A2 catalytic domain"/>
    <property type="match status" value="1"/>
</dbReference>
<evidence type="ECO:0000256" key="1">
    <source>
        <dbReference type="ARBA" id="ARBA00023098"/>
    </source>
</evidence>
<evidence type="ECO:0000313" key="4">
    <source>
        <dbReference type="EMBL" id="SFP35808.1"/>
    </source>
</evidence>
<feature type="domain" description="PNPLA" evidence="3">
    <location>
        <begin position="15"/>
        <end position="216"/>
    </location>
</feature>
<sequence>MLAIGNVVDFEFEQLVFSGGGIRCFWHGGFLAEAGDALALDPARVSGVSGGALSAATWISGRERDLLMLMTEAFRINEANYARKRSNFTPHEEIYRAVVETTLDAEAIERIAEGPQFQVYLSCPPAGLPPMAAAVVYGILYKLDQAVRSTPQLEWPRRAGLTSLCVDARQAARDGALADLICAAATIPPVFDVPQWEGDRVLDGGMLDKAPPPQPDEGRTLTLLSSRYARFPDEERKTYVQPSREVAADKIDFANADKVTRTWEQGEEDARAWLADQQKQG</sequence>
<comment type="caution">
    <text evidence="2">Lacks conserved residue(s) required for the propagation of feature annotation.</text>
</comment>
<feature type="short sequence motif" description="DGA/G" evidence="2">
    <location>
        <begin position="203"/>
        <end position="205"/>
    </location>
</feature>
<accession>A0A1I5PNY7</accession>
<protein>
    <submittedName>
        <fullName evidence="4">Patatin-like phospholipase</fullName>
    </submittedName>
</protein>
<dbReference type="InterPro" id="IPR002641">
    <property type="entry name" value="PNPLA_dom"/>
</dbReference>
<organism evidence="4 5">
    <name type="scientific">Qipengyuania nanhaisediminis</name>
    <dbReference type="NCBI Taxonomy" id="604088"/>
    <lineage>
        <taxon>Bacteria</taxon>
        <taxon>Pseudomonadati</taxon>
        <taxon>Pseudomonadota</taxon>
        <taxon>Alphaproteobacteria</taxon>
        <taxon>Sphingomonadales</taxon>
        <taxon>Erythrobacteraceae</taxon>
        <taxon>Qipengyuania</taxon>
    </lineage>
</organism>
<gene>
    <name evidence="4" type="ORF">SAMN04488060_2550</name>
</gene>
<evidence type="ECO:0000256" key="2">
    <source>
        <dbReference type="PROSITE-ProRule" id="PRU01161"/>
    </source>
</evidence>
<feature type="short sequence motif" description="GXSXG" evidence="2">
    <location>
        <begin position="47"/>
        <end position="51"/>
    </location>
</feature>
<keyword evidence="2" id="KW-0442">Lipid degradation</keyword>
<dbReference type="STRING" id="604088.SAMN04488060_2550"/>
<dbReference type="PROSITE" id="PS51635">
    <property type="entry name" value="PNPLA"/>
    <property type="match status" value="1"/>
</dbReference>
<feature type="active site" description="Nucleophile" evidence="2">
    <location>
        <position position="49"/>
    </location>
</feature>
<dbReference type="Proteomes" id="UP000199331">
    <property type="component" value="Unassembled WGS sequence"/>
</dbReference>
<keyword evidence="5" id="KW-1185">Reference proteome</keyword>
<proteinExistence type="predicted"/>
<dbReference type="AlphaFoldDB" id="A0A1I5PNY7"/>
<keyword evidence="2" id="KW-0378">Hydrolase</keyword>
<dbReference type="OrthoDB" id="7401351at2"/>
<keyword evidence="1 2" id="KW-0443">Lipid metabolism</keyword>
<name>A0A1I5PNY7_9SPHN</name>
<dbReference type="InterPro" id="IPR016035">
    <property type="entry name" value="Acyl_Trfase/lysoPLipase"/>
</dbReference>
<feature type="active site" description="Proton acceptor" evidence="2">
    <location>
        <position position="203"/>
    </location>
</feature>
<dbReference type="GO" id="GO:0016042">
    <property type="term" value="P:lipid catabolic process"/>
    <property type="evidence" value="ECO:0007669"/>
    <property type="project" value="UniProtKB-UniRule"/>
</dbReference>
<evidence type="ECO:0000259" key="3">
    <source>
        <dbReference type="PROSITE" id="PS51635"/>
    </source>
</evidence>
<dbReference type="GO" id="GO:0016787">
    <property type="term" value="F:hydrolase activity"/>
    <property type="evidence" value="ECO:0007669"/>
    <property type="project" value="UniProtKB-UniRule"/>
</dbReference>
<dbReference type="SUPFAM" id="SSF52151">
    <property type="entry name" value="FabD/lysophospholipase-like"/>
    <property type="match status" value="1"/>
</dbReference>
<reference evidence="5" key="1">
    <citation type="submission" date="2016-10" db="EMBL/GenBank/DDBJ databases">
        <authorList>
            <person name="Varghese N."/>
            <person name="Submissions S."/>
        </authorList>
    </citation>
    <scope>NUCLEOTIDE SEQUENCE [LARGE SCALE GENOMIC DNA]</scope>
    <source>
        <strain evidence="5">CGMCC 1.7715</strain>
    </source>
</reference>
<dbReference type="EMBL" id="FOWZ01000004">
    <property type="protein sequence ID" value="SFP35808.1"/>
    <property type="molecule type" value="Genomic_DNA"/>
</dbReference>